<feature type="region of interest" description="Disordered" evidence="6">
    <location>
        <begin position="111"/>
        <end position="221"/>
    </location>
</feature>
<dbReference type="PROSITE" id="PS50950">
    <property type="entry name" value="ZF_THAP"/>
    <property type="match status" value="1"/>
</dbReference>
<dbReference type="InterPro" id="IPR038441">
    <property type="entry name" value="THAP_Znf_sf"/>
</dbReference>
<dbReference type="SUPFAM" id="SSF57716">
    <property type="entry name" value="Glucocorticoid receptor-like (DNA-binding domain)"/>
    <property type="match status" value="1"/>
</dbReference>
<keyword evidence="2 5" id="KW-0863">Zinc-finger</keyword>
<keyword evidence="1" id="KW-0479">Metal-binding</keyword>
<keyword evidence="4 5" id="KW-0238">DNA-binding</keyword>
<evidence type="ECO:0000256" key="4">
    <source>
        <dbReference type="ARBA" id="ARBA00023125"/>
    </source>
</evidence>
<dbReference type="InterPro" id="IPR026516">
    <property type="entry name" value="THAP1/10"/>
</dbReference>
<evidence type="ECO:0000256" key="6">
    <source>
        <dbReference type="SAM" id="MobiDB-lite"/>
    </source>
</evidence>
<evidence type="ECO:0000256" key="1">
    <source>
        <dbReference type="ARBA" id="ARBA00022723"/>
    </source>
</evidence>
<dbReference type="Gene3D" id="6.20.210.20">
    <property type="entry name" value="THAP domain"/>
    <property type="match status" value="1"/>
</dbReference>
<feature type="domain" description="THAP-type" evidence="7">
    <location>
        <begin position="1"/>
        <end position="94"/>
    </location>
</feature>
<evidence type="ECO:0000256" key="5">
    <source>
        <dbReference type="PROSITE-ProRule" id="PRU00309"/>
    </source>
</evidence>
<evidence type="ECO:0000256" key="2">
    <source>
        <dbReference type="ARBA" id="ARBA00022771"/>
    </source>
</evidence>
<evidence type="ECO:0000256" key="3">
    <source>
        <dbReference type="ARBA" id="ARBA00022833"/>
    </source>
</evidence>
<dbReference type="Pfam" id="PF05485">
    <property type="entry name" value="THAP"/>
    <property type="match status" value="1"/>
</dbReference>
<accession>A0A147BCI8</accession>
<feature type="compositionally biased region" description="Basic and acidic residues" evidence="6">
    <location>
        <begin position="158"/>
        <end position="171"/>
    </location>
</feature>
<sequence>RQRPGFVPRCMTGQKRCREKYSIFSAPKDEALLELWRRAIRRKDRQLQATDHVCEKHFEPCLVSKTWKAEYNGRVLVSTPRRACLSKDAVPTRFLECPSYLLEVERPRRRGRAGRQLLAPAEKKSAVSSGDGDRRDVDRSSCAPSTSAFDVGGTNATGEERRGQEGTDRGPRASSLDKLPPSCPPSKSGGCRRLETSEGLFGPDQFQIALRRSDEEKEGNA</sequence>
<organism evidence="8">
    <name type="scientific">Ixodes ricinus</name>
    <name type="common">Common tick</name>
    <name type="synonym">Acarus ricinus</name>
    <dbReference type="NCBI Taxonomy" id="34613"/>
    <lineage>
        <taxon>Eukaryota</taxon>
        <taxon>Metazoa</taxon>
        <taxon>Ecdysozoa</taxon>
        <taxon>Arthropoda</taxon>
        <taxon>Chelicerata</taxon>
        <taxon>Arachnida</taxon>
        <taxon>Acari</taxon>
        <taxon>Parasitiformes</taxon>
        <taxon>Ixodida</taxon>
        <taxon>Ixodoidea</taxon>
        <taxon>Ixodidae</taxon>
        <taxon>Ixodinae</taxon>
        <taxon>Ixodes</taxon>
    </lineage>
</organism>
<dbReference type="SMART" id="SM00692">
    <property type="entry name" value="DM3"/>
    <property type="match status" value="1"/>
</dbReference>
<reference evidence="8" key="1">
    <citation type="journal article" date="2018" name="PLoS Negl. Trop. Dis.">
        <title>Sialome diversity of ticks revealed by RNAseq of single tick salivary glands.</title>
        <authorList>
            <person name="Perner J."/>
            <person name="Kropackova S."/>
            <person name="Kopacek P."/>
            <person name="Ribeiro J.M."/>
        </authorList>
    </citation>
    <scope>NUCLEOTIDE SEQUENCE</scope>
    <source>
        <strain evidence="8">Siblings of single egg batch collected in Ceske Budejovice</strain>
        <tissue evidence="8">Salivary glands</tissue>
    </source>
</reference>
<feature type="non-terminal residue" evidence="8">
    <location>
        <position position="1"/>
    </location>
</feature>
<keyword evidence="3" id="KW-0862">Zinc</keyword>
<feature type="compositionally biased region" description="Basic and acidic residues" evidence="6">
    <location>
        <begin position="211"/>
        <end position="221"/>
    </location>
</feature>
<dbReference type="AlphaFoldDB" id="A0A147BCI8"/>
<feature type="compositionally biased region" description="Basic and acidic residues" evidence="6">
    <location>
        <begin position="121"/>
        <end position="139"/>
    </location>
</feature>
<dbReference type="GO" id="GO:0043565">
    <property type="term" value="F:sequence-specific DNA binding"/>
    <property type="evidence" value="ECO:0007669"/>
    <property type="project" value="InterPro"/>
</dbReference>
<protein>
    <recommendedName>
        <fullName evidence="7">THAP-type domain-containing protein</fullName>
    </recommendedName>
</protein>
<feature type="non-terminal residue" evidence="8">
    <location>
        <position position="221"/>
    </location>
</feature>
<evidence type="ECO:0000313" key="8">
    <source>
        <dbReference type="EMBL" id="JAR88471.1"/>
    </source>
</evidence>
<dbReference type="GO" id="GO:0008270">
    <property type="term" value="F:zinc ion binding"/>
    <property type="evidence" value="ECO:0007669"/>
    <property type="project" value="UniProtKB-KW"/>
</dbReference>
<dbReference type="InterPro" id="IPR006612">
    <property type="entry name" value="THAP_Znf"/>
</dbReference>
<dbReference type="PANTHER" id="PTHR46600:SF11">
    <property type="entry name" value="THAP DOMAIN-CONTAINING PROTEIN 10"/>
    <property type="match status" value="1"/>
</dbReference>
<proteinExistence type="predicted"/>
<dbReference type="EMBL" id="GEGO01006933">
    <property type="protein sequence ID" value="JAR88471.1"/>
    <property type="molecule type" value="Transcribed_RNA"/>
</dbReference>
<evidence type="ECO:0000259" key="7">
    <source>
        <dbReference type="PROSITE" id="PS50950"/>
    </source>
</evidence>
<feature type="compositionally biased region" description="Low complexity" evidence="6">
    <location>
        <begin position="174"/>
        <end position="191"/>
    </location>
</feature>
<dbReference type="SMART" id="SM00980">
    <property type="entry name" value="THAP"/>
    <property type="match status" value="1"/>
</dbReference>
<name>A0A147BCI8_IXORI</name>
<dbReference type="PANTHER" id="PTHR46600">
    <property type="entry name" value="THAP DOMAIN-CONTAINING"/>
    <property type="match status" value="1"/>
</dbReference>